<accession>M3FTK9</accession>
<dbReference type="Proteomes" id="UP000030760">
    <property type="component" value="Unassembled WGS sequence"/>
</dbReference>
<evidence type="ECO:0000313" key="1">
    <source>
        <dbReference type="EMBL" id="EMF56290.1"/>
    </source>
</evidence>
<reference evidence="2" key="1">
    <citation type="journal article" date="2013" name="Genome Announc.">
        <title>Draft Genome Sequence of Streptomyces bottropensis ATCC 25435, a Bottromycin-Producing Actinomycete.</title>
        <authorList>
            <person name="Zhang H."/>
            <person name="Zhou W."/>
            <person name="Zhuang Y."/>
            <person name="Liang X."/>
            <person name="Liu T."/>
        </authorList>
    </citation>
    <scope>NUCLEOTIDE SEQUENCE [LARGE SCALE GENOMIC DNA]</scope>
    <source>
        <strain evidence="2">ATCC 25435</strain>
    </source>
</reference>
<proteinExistence type="predicted"/>
<organism evidence="1 2">
    <name type="scientific">Streptomyces bottropensis ATCC 25435</name>
    <dbReference type="NCBI Taxonomy" id="1054862"/>
    <lineage>
        <taxon>Bacteria</taxon>
        <taxon>Bacillati</taxon>
        <taxon>Actinomycetota</taxon>
        <taxon>Actinomycetes</taxon>
        <taxon>Kitasatosporales</taxon>
        <taxon>Streptomycetaceae</taxon>
        <taxon>Streptomyces</taxon>
    </lineage>
</organism>
<sequence>MTEAGAAPGPLIRLLRFQIPIPQWVGLGHWAACTAQHNDLSQLSIALIAGLLLGGPVLIARDGLVIVHDKAANAYAPSGLPGRDVVPPTCSRSGRGLVRRPSE</sequence>
<gene>
    <name evidence="1" type="ORF">SBD_2322</name>
</gene>
<evidence type="ECO:0000313" key="2">
    <source>
        <dbReference type="Proteomes" id="UP000030760"/>
    </source>
</evidence>
<dbReference type="GeneID" id="96271208"/>
<dbReference type="RefSeq" id="WP_005477530.1">
    <property type="nucleotide sequence ID" value="NZ_KB405065.1"/>
</dbReference>
<dbReference type="EMBL" id="KB405065">
    <property type="protein sequence ID" value="EMF56290.1"/>
    <property type="molecule type" value="Genomic_DNA"/>
</dbReference>
<protein>
    <submittedName>
        <fullName evidence="1">Uncharacterized protein</fullName>
    </submittedName>
</protein>
<name>M3FTK9_9ACTN</name>
<dbReference type="AlphaFoldDB" id="M3FTK9"/>